<dbReference type="PROSITE" id="PS51186">
    <property type="entry name" value="GNAT"/>
    <property type="match status" value="1"/>
</dbReference>
<dbReference type="AlphaFoldDB" id="W2SAB1"/>
<dbReference type="SUPFAM" id="SSF55729">
    <property type="entry name" value="Acyl-CoA N-acyltransferases (Nat)"/>
    <property type="match status" value="1"/>
</dbReference>
<sequence>MTTTTSSAEPIPVIPLTTPPDPTLLSQLVTLHQQSILHDHALMRFHPPFTPAKTTTMTTWWRHRLSDAGHPSHHVFLAFSPPTAVPLLTSGAPTSPPPTLVGVVELLTPASDTGHFRAEVEMLMVAPGWRGRGLARRLMAEVEGRAREVGRSLLVLSTTRESEADRYLYPRLGYVAFGVLPEYGERPDGSGERVDGVYYYKDLRTWREREGSAS</sequence>
<dbReference type="GeneID" id="19976838"/>
<gene>
    <name evidence="4" type="ORF">HMPREF1541_09499</name>
</gene>
<name>W2SAB1_CYPE1</name>
<dbReference type="Pfam" id="PF00583">
    <property type="entry name" value="Acetyltransf_1"/>
    <property type="match status" value="1"/>
</dbReference>
<dbReference type="OrthoDB" id="41532at2759"/>
<dbReference type="GO" id="GO:0016747">
    <property type="term" value="F:acyltransferase activity, transferring groups other than amino-acyl groups"/>
    <property type="evidence" value="ECO:0007669"/>
    <property type="project" value="InterPro"/>
</dbReference>
<evidence type="ECO:0000313" key="5">
    <source>
        <dbReference type="Proteomes" id="UP000030752"/>
    </source>
</evidence>
<dbReference type="eggNOG" id="ENOG502SDXU">
    <property type="taxonomic scope" value="Eukaryota"/>
</dbReference>
<evidence type="ECO:0000259" key="3">
    <source>
        <dbReference type="PROSITE" id="PS51186"/>
    </source>
</evidence>
<organism evidence="4 5">
    <name type="scientific">Cyphellophora europaea (strain CBS 101466)</name>
    <name type="common">Phialophora europaea</name>
    <dbReference type="NCBI Taxonomy" id="1220924"/>
    <lineage>
        <taxon>Eukaryota</taxon>
        <taxon>Fungi</taxon>
        <taxon>Dikarya</taxon>
        <taxon>Ascomycota</taxon>
        <taxon>Pezizomycotina</taxon>
        <taxon>Eurotiomycetes</taxon>
        <taxon>Chaetothyriomycetidae</taxon>
        <taxon>Chaetothyriales</taxon>
        <taxon>Cyphellophoraceae</taxon>
        <taxon>Cyphellophora</taxon>
    </lineage>
</organism>
<reference evidence="4 5" key="1">
    <citation type="submission" date="2013-03" db="EMBL/GenBank/DDBJ databases">
        <title>The Genome Sequence of Phialophora europaea CBS 101466.</title>
        <authorList>
            <consortium name="The Broad Institute Genomics Platform"/>
            <person name="Cuomo C."/>
            <person name="de Hoog S."/>
            <person name="Gorbushina A."/>
            <person name="Walker B."/>
            <person name="Young S.K."/>
            <person name="Zeng Q."/>
            <person name="Gargeya S."/>
            <person name="Fitzgerald M."/>
            <person name="Haas B."/>
            <person name="Abouelleil A."/>
            <person name="Allen A.W."/>
            <person name="Alvarado L."/>
            <person name="Arachchi H.M."/>
            <person name="Berlin A.M."/>
            <person name="Chapman S.B."/>
            <person name="Gainer-Dewar J."/>
            <person name="Goldberg J."/>
            <person name="Griggs A."/>
            <person name="Gujja S."/>
            <person name="Hansen M."/>
            <person name="Howarth C."/>
            <person name="Imamovic A."/>
            <person name="Ireland A."/>
            <person name="Larimer J."/>
            <person name="McCowan C."/>
            <person name="Murphy C."/>
            <person name="Pearson M."/>
            <person name="Poon T.W."/>
            <person name="Priest M."/>
            <person name="Roberts A."/>
            <person name="Saif S."/>
            <person name="Shea T."/>
            <person name="Sisk P."/>
            <person name="Sykes S."/>
            <person name="Wortman J."/>
            <person name="Nusbaum C."/>
            <person name="Birren B."/>
        </authorList>
    </citation>
    <scope>NUCLEOTIDE SEQUENCE [LARGE SCALE GENOMIC DNA]</scope>
    <source>
        <strain evidence="4 5">CBS 101466</strain>
    </source>
</reference>
<dbReference type="InterPro" id="IPR000182">
    <property type="entry name" value="GNAT_dom"/>
</dbReference>
<evidence type="ECO:0000256" key="1">
    <source>
        <dbReference type="ARBA" id="ARBA00022679"/>
    </source>
</evidence>
<evidence type="ECO:0000313" key="4">
    <source>
        <dbReference type="EMBL" id="ETN45666.1"/>
    </source>
</evidence>
<dbReference type="InParanoid" id="W2SAB1"/>
<dbReference type="STRING" id="1220924.W2SAB1"/>
<keyword evidence="1" id="KW-0808">Transferase</keyword>
<dbReference type="Gene3D" id="3.40.630.30">
    <property type="match status" value="1"/>
</dbReference>
<evidence type="ECO:0000256" key="2">
    <source>
        <dbReference type="ARBA" id="ARBA00023315"/>
    </source>
</evidence>
<dbReference type="Proteomes" id="UP000030752">
    <property type="component" value="Unassembled WGS sequence"/>
</dbReference>
<dbReference type="CDD" id="cd04301">
    <property type="entry name" value="NAT_SF"/>
    <property type="match status" value="1"/>
</dbReference>
<dbReference type="InterPro" id="IPR016181">
    <property type="entry name" value="Acyl_CoA_acyltransferase"/>
</dbReference>
<feature type="domain" description="N-acetyltransferase" evidence="3">
    <location>
        <begin position="29"/>
        <end position="204"/>
    </location>
</feature>
<accession>W2SAB1</accession>
<protein>
    <recommendedName>
        <fullName evidence="3">N-acetyltransferase domain-containing protein</fullName>
    </recommendedName>
</protein>
<dbReference type="VEuPathDB" id="FungiDB:HMPREF1541_09499"/>
<dbReference type="HOGENOM" id="CLU_077728_0_1_1"/>
<dbReference type="PANTHER" id="PTHR43877">
    <property type="entry name" value="AMINOALKYLPHOSPHONATE N-ACETYLTRANSFERASE-RELATED-RELATED"/>
    <property type="match status" value="1"/>
</dbReference>
<dbReference type="InterPro" id="IPR050832">
    <property type="entry name" value="Bact_Acetyltransf"/>
</dbReference>
<dbReference type="EMBL" id="KB822712">
    <property type="protein sequence ID" value="ETN45666.1"/>
    <property type="molecule type" value="Genomic_DNA"/>
</dbReference>
<dbReference type="RefSeq" id="XP_008712394.1">
    <property type="nucleotide sequence ID" value="XM_008714172.1"/>
</dbReference>
<keyword evidence="2" id="KW-0012">Acyltransferase</keyword>
<proteinExistence type="predicted"/>
<keyword evidence="5" id="KW-1185">Reference proteome</keyword>